<dbReference type="PANTHER" id="PTHR23079">
    <property type="entry name" value="RNA-DEPENDENT RNA POLYMERASE"/>
    <property type="match status" value="1"/>
</dbReference>
<dbReference type="Proteomes" id="UP000184304">
    <property type="component" value="Unassembled WGS sequence"/>
</dbReference>
<protein>
    <recommendedName>
        <fullName evidence="1">RNA-dependent RNA polymerase</fullName>
        <ecNumber evidence="1">2.7.7.48</ecNumber>
    </recommendedName>
</protein>
<organism evidence="4 5">
    <name type="scientific">Aspergillus tubingensis (strain CBS 134.48)</name>
    <dbReference type="NCBI Taxonomy" id="767770"/>
    <lineage>
        <taxon>Eukaryota</taxon>
        <taxon>Fungi</taxon>
        <taxon>Dikarya</taxon>
        <taxon>Ascomycota</taxon>
        <taxon>Pezizomycotina</taxon>
        <taxon>Eurotiomycetes</taxon>
        <taxon>Eurotiomycetidae</taxon>
        <taxon>Eurotiales</taxon>
        <taxon>Aspergillaceae</taxon>
        <taxon>Aspergillus</taxon>
        <taxon>Aspergillus subgen. Circumdati</taxon>
    </lineage>
</organism>
<dbReference type="OrthoDB" id="10055769at2759"/>
<dbReference type="OMA" id="VHFGFSN"/>
<evidence type="ECO:0000313" key="4">
    <source>
        <dbReference type="EMBL" id="OJI81868.1"/>
    </source>
</evidence>
<feature type="compositionally biased region" description="Basic and acidic residues" evidence="2">
    <location>
        <begin position="177"/>
        <end position="191"/>
    </location>
</feature>
<proteinExistence type="inferred from homology"/>
<accession>A0A1L9MXX8</accession>
<keyword evidence="5" id="KW-1185">Reference proteome</keyword>
<gene>
    <name evidence="4" type="ORF">ASPTUDRAFT_175205</name>
</gene>
<dbReference type="Pfam" id="PF05183">
    <property type="entry name" value="RdRP"/>
    <property type="match status" value="1"/>
</dbReference>
<keyword evidence="1" id="KW-0808">Transferase</keyword>
<name>A0A1L9MXX8_ASPTC</name>
<dbReference type="GO" id="GO:0031380">
    <property type="term" value="C:nuclear RNA-directed RNA polymerase complex"/>
    <property type="evidence" value="ECO:0007669"/>
    <property type="project" value="TreeGrafter"/>
</dbReference>
<evidence type="ECO:0000256" key="1">
    <source>
        <dbReference type="RuleBase" id="RU363098"/>
    </source>
</evidence>
<dbReference type="GO" id="GO:0003723">
    <property type="term" value="F:RNA binding"/>
    <property type="evidence" value="ECO:0007669"/>
    <property type="project" value="UniProtKB-KW"/>
</dbReference>
<reference evidence="5" key="1">
    <citation type="journal article" date="2017" name="Genome Biol.">
        <title>Comparative genomics reveals high biological diversity and specific adaptations in the industrially and medically important fungal genus Aspergillus.</title>
        <authorList>
            <person name="de Vries R.P."/>
            <person name="Riley R."/>
            <person name="Wiebenga A."/>
            <person name="Aguilar-Osorio G."/>
            <person name="Amillis S."/>
            <person name="Uchima C.A."/>
            <person name="Anderluh G."/>
            <person name="Asadollahi M."/>
            <person name="Askin M."/>
            <person name="Barry K."/>
            <person name="Battaglia E."/>
            <person name="Bayram O."/>
            <person name="Benocci T."/>
            <person name="Braus-Stromeyer S.A."/>
            <person name="Caldana C."/>
            <person name="Canovas D."/>
            <person name="Cerqueira G.C."/>
            <person name="Chen F."/>
            <person name="Chen W."/>
            <person name="Choi C."/>
            <person name="Clum A."/>
            <person name="Dos Santos R.A."/>
            <person name="Damasio A.R."/>
            <person name="Diallinas G."/>
            <person name="Emri T."/>
            <person name="Fekete E."/>
            <person name="Flipphi M."/>
            <person name="Freyberg S."/>
            <person name="Gallo A."/>
            <person name="Gournas C."/>
            <person name="Habgood R."/>
            <person name="Hainaut M."/>
            <person name="Harispe M.L."/>
            <person name="Henrissat B."/>
            <person name="Hilden K.S."/>
            <person name="Hope R."/>
            <person name="Hossain A."/>
            <person name="Karabika E."/>
            <person name="Karaffa L."/>
            <person name="Karanyi Z."/>
            <person name="Krasevec N."/>
            <person name="Kuo A."/>
            <person name="Kusch H."/>
            <person name="LaButti K."/>
            <person name="Lagendijk E.L."/>
            <person name="Lapidus A."/>
            <person name="Levasseur A."/>
            <person name="Lindquist E."/>
            <person name="Lipzen A."/>
            <person name="Logrieco A.F."/>
            <person name="MacCabe A."/>
            <person name="Maekelae M.R."/>
            <person name="Malavazi I."/>
            <person name="Melin P."/>
            <person name="Meyer V."/>
            <person name="Mielnichuk N."/>
            <person name="Miskei M."/>
            <person name="Molnar A.P."/>
            <person name="Mule G."/>
            <person name="Ngan C.Y."/>
            <person name="Orejas M."/>
            <person name="Orosz E."/>
            <person name="Ouedraogo J.P."/>
            <person name="Overkamp K.M."/>
            <person name="Park H.-S."/>
            <person name="Perrone G."/>
            <person name="Piumi F."/>
            <person name="Punt P.J."/>
            <person name="Ram A.F."/>
            <person name="Ramon A."/>
            <person name="Rauscher S."/>
            <person name="Record E."/>
            <person name="Riano-Pachon D.M."/>
            <person name="Robert V."/>
            <person name="Roehrig J."/>
            <person name="Ruller R."/>
            <person name="Salamov A."/>
            <person name="Salih N.S."/>
            <person name="Samson R.A."/>
            <person name="Sandor E."/>
            <person name="Sanguinetti M."/>
            <person name="Schuetze T."/>
            <person name="Sepcic K."/>
            <person name="Shelest E."/>
            <person name="Sherlock G."/>
            <person name="Sophianopoulou V."/>
            <person name="Squina F.M."/>
            <person name="Sun H."/>
            <person name="Susca A."/>
            <person name="Todd R.B."/>
            <person name="Tsang A."/>
            <person name="Unkles S.E."/>
            <person name="van de Wiele N."/>
            <person name="van Rossen-Uffink D."/>
            <person name="Oliveira J.V."/>
            <person name="Vesth T.C."/>
            <person name="Visser J."/>
            <person name="Yu J.-H."/>
            <person name="Zhou M."/>
            <person name="Andersen M.R."/>
            <person name="Archer D.B."/>
            <person name="Baker S.E."/>
            <person name="Benoit I."/>
            <person name="Brakhage A.A."/>
            <person name="Braus G.H."/>
            <person name="Fischer R."/>
            <person name="Frisvad J.C."/>
            <person name="Goldman G.H."/>
            <person name="Houbraken J."/>
            <person name="Oakley B."/>
            <person name="Pocsi I."/>
            <person name="Scazzocchio C."/>
            <person name="Seiboth B."/>
            <person name="vanKuyk P.A."/>
            <person name="Wortman J."/>
            <person name="Dyer P.S."/>
            <person name="Grigoriev I.V."/>
        </authorList>
    </citation>
    <scope>NUCLEOTIDE SEQUENCE [LARGE SCALE GENOMIC DNA]</scope>
    <source>
        <strain evidence="5">CBS 134.48</strain>
    </source>
</reference>
<evidence type="ECO:0000313" key="5">
    <source>
        <dbReference type="Proteomes" id="UP000184304"/>
    </source>
</evidence>
<evidence type="ECO:0000259" key="3">
    <source>
        <dbReference type="Pfam" id="PF05183"/>
    </source>
</evidence>
<comment type="similarity">
    <text evidence="1">Belongs to the RdRP family.</text>
</comment>
<dbReference type="GO" id="GO:0030422">
    <property type="term" value="P:siRNA processing"/>
    <property type="evidence" value="ECO:0007669"/>
    <property type="project" value="TreeGrafter"/>
</dbReference>
<evidence type="ECO:0000256" key="2">
    <source>
        <dbReference type="SAM" id="MobiDB-lite"/>
    </source>
</evidence>
<dbReference type="Gene3D" id="1.10.8.790">
    <property type="entry name" value="RNA-dependent RNA polymerase, slab domain, helical subdomain-like"/>
    <property type="match status" value="1"/>
</dbReference>
<dbReference type="EC" id="2.7.7.48" evidence="1"/>
<feature type="region of interest" description="Disordered" evidence="2">
    <location>
        <begin position="147"/>
        <end position="194"/>
    </location>
</feature>
<dbReference type="VEuPathDB" id="FungiDB:ASPTUDRAFT_175205"/>
<keyword evidence="1" id="KW-0696">RNA-directed RNA polymerase</keyword>
<sequence>MTFPRTPVRTGQELNKLIDSINEQFGLDIPNPLYFSPSIGKNEKSLGWSLYGRIRVLYFNRKVDLNRIFNDFEEWIVSQSTVLPAGDGRWGHIPGSFANTSRDILISNGSSTIAKEERQRYLEGLINDELYLLNGSFPAPRKVDELVEESPAPSGSSLKRRLSVEEEFHTAPNSPVKDPDRPQSPITKEDSCDLPIGNVNRTGFPVLQPSNATVPFNIFKSPKKTDNDKPSKFVERLRGSDSYQRYDATPTSNDRANFSFSTVADTSSSFLYSTTAPYETSFTSSTTEVDESMVETEPMYEDSVGGHYLSEQTTATNLAEIQNLEQLACQEPRDSIEGRIMTDLLQFGPFSLDHQYPSSVTLRYRYELERLAREWGVSLDRMLVGPNISFKTLDDFWRWIEGHNQREGKRLAEKSSRKAWDAAIGNFRTDKHSEVVVLTGDLEWSEQGVLKLRLNPLKTERTCRFHRRFGSDRFLSLTLPAPARPPSHLRLPSQPTLLRETLGLWLTQNVHRCLGRTWRPFFVDEVKSKRKADEPKFRIDFFAIDGIDFDHGSPAPPIAPPHQDSSNRTPMSLDALIGWHIPREENLTQTNCKLFQRFSLALSKTYATVVLQPRQTLPLPDVSKPIMNDGCALMSRNLANQICDSLGLTGYTPSAFQGRIAGAKGLWMVEKHQSHVTADDDVWIQISDTQLKIKPHPHEWDGSVDDEKLTFEVVKWSKPLHPVNLNIQLLSILDHGGHIKDYLADLTRLGIQSLYQEFADVLQSDSAVLCRSLMQKIRPSGDDSFGPVSQRTWRFENWMSNDAEFIIRLTEAGFCPRSFHFLRKRLGKCLRELLKRHVDELRIEVPLSTYAFCIADPYGVLKEDEVHFGFSNVWRDGKGQFEDILLDGIDVLVGRLPAHLPSDIQRRKAVWKQELRHFKDVIVFPSVGNIPLAHMLSGGDYDGDTPWICWDQNIVRNFYNSKLPDTEFPPEYYGLTKYAVDMEHIQSMDEFLQSSFTFNLTLSNLGRCTVEHEMIAYDEEESIDSDKAKEVARLLSHLVDGRKAGVHLSEQAWRQYRKKISPRARELPAYKKPGRRPKKSNIIDYLRFEVATQERDKMLTKLEAEFPEEEASFRKDEDLTRPWRTIREKIKNEGQRGQLFAAAKGMREKIRKLYIQWNTAISRSQDSFSPHALDAAGEARSIPPPEGDHPLILVWQHCRDEWLRVLASYTYNEYPRASFVMHAFGEVLCQIKSSTLPARSVTSEILSCYRVNQKVVAQLTAQDVVEEGEERLDGEDEYEGHEAIEAMHFGMRSSGGYFDPDDCLSVE</sequence>
<dbReference type="EMBL" id="KV878205">
    <property type="protein sequence ID" value="OJI81868.1"/>
    <property type="molecule type" value="Genomic_DNA"/>
</dbReference>
<dbReference type="PANTHER" id="PTHR23079:SF14">
    <property type="entry name" value="RNA-DEPENDENT RNA POLYMERASE"/>
    <property type="match status" value="1"/>
</dbReference>
<dbReference type="InterPro" id="IPR057596">
    <property type="entry name" value="RDRP_core"/>
</dbReference>
<comment type="catalytic activity">
    <reaction evidence="1">
        <text>RNA(n) + a ribonucleoside 5'-triphosphate = RNA(n+1) + diphosphate</text>
        <dbReference type="Rhea" id="RHEA:21248"/>
        <dbReference type="Rhea" id="RHEA-COMP:14527"/>
        <dbReference type="Rhea" id="RHEA-COMP:17342"/>
        <dbReference type="ChEBI" id="CHEBI:33019"/>
        <dbReference type="ChEBI" id="CHEBI:61557"/>
        <dbReference type="ChEBI" id="CHEBI:140395"/>
        <dbReference type="EC" id="2.7.7.48"/>
    </reaction>
</comment>
<dbReference type="GO" id="GO:0003968">
    <property type="term" value="F:RNA-directed RNA polymerase activity"/>
    <property type="evidence" value="ECO:0007669"/>
    <property type="project" value="UniProtKB-KW"/>
</dbReference>
<dbReference type="STRING" id="767770.A0A1L9MXX8"/>
<feature type="domain" description="RDRP core" evidence="3">
    <location>
        <begin position="451"/>
        <end position="1090"/>
    </location>
</feature>
<keyword evidence="1" id="KW-0548">Nucleotidyltransferase</keyword>
<dbReference type="InterPro" id="IPR007855">
    <property type="entry name" value="RDRP"/>
</dbReference>
<keyword evidence="1" id="KW-0694">RNA-binding</keyword>